<organism evidence="3 4">
    <name type="scientific">Pelobacter propionicus (strain DSM 2379 / NBRC 103807 / OttBd1)</name>
    <dbReference type="NCBI Taxonomy" id="338966"/>
    <lineage>
        <taxon>Bacteria</taxon>
        <taxon>Pseudomonadati</taxon>
        <taxon>Thermodesulfobacteriota</taxon>
        <taxon>Desulfuromonadia</taxon>
        <taxon>Desulfuromonadales</taxon>
        <taxon>Desulfuromonadaceae</taxon>
        <taxon>Pelobacter</taxon>
    </lineage>
</organism>
<dbReference type="RefSeq" id="WP_011735126.1">
    <property type="nucleotide sequence ID" value="NC_008609.1"/>
</dbReference>
<evidence type="ECO:0000256" key="1">
    <source>
        <dbReference type="ARBA" id="ARBA00007121"/>
    </source>
</evidence>
<dbReference type="OrthoDB" id="9800607at2"/>
<dbReference type="CDD" id="cd07709">
    <property type="entry name" value="flavodiiron_proteins_MBL-fold"/>
    <property type="match status" value="1"/>
</dbReference>
<dbReference type="Pfam" id="PF00258">
    <property type="entry name" value="Flavodoxin_1"/>
    <property type="match status" value="1"/>
</dbReference>
<dbReference type="GO" id="GO:0046872">
    <property type="term" value="F:metal ion binding"/>
    <property type="evidence" value="ECO:0007669"/>
    <property type="project" value="InterPro"/>
</dbReference>
<dbReference type="InterPro" id="IPR036866">
    <property type="entry name" value="RibonucZ/Hydroxyglut_hydro"/>
</dbReference>
<dbReference type="InterPro" id="IPR045761">
    <property type="entry name" value="ODP_dom"/>
</dbReference>
<accession>A1ANA4</accession>
<dbReference type="GO" id="GO:0016491">
    <property type="term" value="F:oxidoreductase activity"/>
    <property type="evidence" value="ECO:0007669"/>
    <property type="project" value="InterPro"/>
</dbReference>
<dbReference type="InterPro" id="IPR008254">
    <property type="entry name" value="Flavodoxin/NO_synth"/>
</dbReference>
<dbReference type="Gene3D" id="3.60.15.10">
    <property type="entry name" value="Ribonuclease Z/Hydroxyacylglutathione hydrolase-like"/>
    <property type="match status" value="1"/>
</dbReference>
<protein>
    <submittedName>
        <fullName evidence="3">Beta-lactamase domain protein</fullName>
    </submittedName>
</protein>
<dbReference type="AlphaFoldDB" id="A1ANA4"/>
<dbReference type="STRING" id="338966.Ppro_1203"/>
<dbReference type="Proteomes" id="UP000006732">
    <property type="component" value="Chromosome"/>
</dbReference>
<reference evidence="3 4" key="1">
    <citation type="submission" date="2006-10" db="EMBL/GenBank/DDBJ databases">
        <title>Complete sequence of chromosome of Pelobacter propionicus DSM 2379.</title>
        <authorList>
            <consortium name="US DOE Joint Genome Institute"/>
            <person name="Copeland A."/>
            <person name="Lucas S."/>
            <person name="Lapidus A."/>
            <person name="Barry K."/>
            <person name="Detter J.C."/>
            <person name="Glavina del Rio T."/>
            <person name="Hammon N."/>
            <person name="Israni S."/>
            <person name="Dalin E."/>
            <person name="Tice H."/>
            <person name="Pitluck S."/>
            <person name="Saunders E."/>
            <person name="Brettin T."/>
            <person name="Bruce D."/>
            <person name="Han C."/>
            <person name="Tapia R."/>
            <person name="Schmutz J."/>
            <person name="Larimer F."/>
            <person name="Land M."/>
            <person name="Hauser L."/>
            <person name="Kyrpides N."/>
            <person name="Kim E."/>
            <person name="Lovley D."/>
            <person name="Richardson P."/>
        </authorList>
    </citation>
    <scope>NUCLEOTIDE SEQUENCE [LARGE SCALE GENOMIC DNA]</scope>
    <source>
        <strain evidence="4">DSM 2379 / NBRC 103807 / OttBd1</strain>
    </source>
</reference>
<dbReference type="SUPFAM" id="SSF52218">
    <property type="entry name" value="Flavoproteins"/>
    <property type="match status" value="1"/>
</dbReference>
<dbReference type="InterPro" id="IPR001279">
    <property type="entry name" value="Metallo-B-lactamas"/>
</dbReference>
<dbReference type="KEGG" id="ppd:Ppro_1203"/>
<name>A1ANA4_PELPD</name>
<evidence type="ECO:0000313" key="3">
    <source>
        <dbReference type="EMBL" id="ABK98824.1"/>
    </source>
</evidence>
<comment type="similarity">
    <text evidence="1">In the N-terminal section; belongs to the zinc metallo-hydrolase group 3 family.</text>
</comment>
<proteinExistence type="inferred from homology"/>
<dbReference type="Pfam" id="PF19583">
    <property type="entry name" value="ODP"/>
    <property type="match status" value="1"/>
</dbReference>
<dbReference type="InterPro" id="IPR016440">
    <property type="entry name" value="Rubredoxin-O_OxRdtase"/>
</dbReference>
<dbReference type="SMART" id="SM00849">
    <property type="entry name" value="Lactamase_B"/>
    <property type="match status" value="1"/>
</dbReference>
<dbReference type="SUPFAM" id="SSF56281">
    <property type="entry name" value="Metallo-hydrolase/oxidoreductase"/>
    <property type="match status" value="1"/>
</dbReference>
<dbReference type="PANTHER" id="PTHR43717:SF1">
    <property type="entry name" value="ANAEROBIC NITRIC OXIDE REDUCTASE FLAVORUBREDOXIN"/>
    <property type="match status" value="1"/>
</dbReference>
<dbReference type="NCBIfam" id="NF008887">
    <property type="entry name" value="PRK11921.1"/>
    <property type="match status" value="1"/>
</dbReference>
<dbReference type="GO" id="GO:0010181">
    <property type="term" value="F:FMN binding"/>
    <property type="evidence" value="ECO:0007669"/>
    <property type="project" value="InterPro"/>
</dbReference>
<evidence type="ECO:0000259" key="2">
    <source>
        <dbReference type="PROSITE" id="PS50902"/>
    </source>
</evidence>
<evidence type="ECO:0000313" key="4">
    <source>
        <dbReference type="Proteomes" id="UP000006732"/>
    </source>
</evidence>
<dbReference type="PANTHER" id="PTHR43717">
    <property type="entry name" value="ANAEROBIC NITRIC OXIDE REDUCTASE FLAVORUBREDOXIN"/>
    <property type="match status" value="1"/>
</dbReference>
<dbReference type="EMBL" id="CP000482">
    <property type="protein sequence ID" value="ABK98824.1"/>
    <property type="molecule type" value="Genomic_DNA"/>
</dbReference>
<sequence length="405" mass="45754">MGVPINKTITWVGKVDWELRTFHGEEYSTHRGSSYNSYLVRDEKTVLIDTVWAPFAKEFVHNLQQEIDLKNIDYIIVNHGESDHSGALPELMRLIPDIPIYCTANAVKSLKGHYHQDWNFHVVKSGDRLNIGTKELIFVEAPMLHWPDTMFCYLTDDNTLFSSDAFGQHYATERMFNDLVDQPELFQECIKYYANILTPFSPLVDRKIKEFVGLNLPLDMICPSHGVVWRDNPLQIVTTYLEWAANYHENQITIIYDSMWDGTRKMAEAIARGITGSDRDVVVKIFNASRSDKNDIITEVFRSKAILVGSPTINRGILSAMAAILEEIRGLGFKNKKAAAFGAYGWSGESVKMLSERLKEGGFLLVNDGLKLLWNPDEKGLAACLDFGGEIARAGRMQYAPTSGS</sequence>
<dbReference type="eggNOG" id="COG0426">
    <property type="taxonomic scope" value="Bacteria"/>
</dbReference>
<dbReference type="InterPro" id="IPR029039">
    <property type="entry name" value="Flavoprotein-like_sf"/>
</dbReference>
<dbReference type="PROSITE" id="PS50902">
    <property type="entry name" value="FLAVODOXIN_LIKE"/>
    <property type="match status" value="1"/>
</dbReference>
<feature type="domain" description="Flavodoxin-like" evidence="2">
    <location>
        <begin position="252"/>
        <end position="392"/>
    </location>
</feature>
<dbReference type="PIRSF" id="PIRSF005243">
    <property type="entry name" value="ROO"/>
    <property type="match status" value="1"/>
</dbReference>
<dbReference type="Gene3D" id="3.40.50.360">
    <property type="match status" value="1"/>
</dbReference>
<dbReference type="GO" id="GO:0009055">
    <property type="term" value="F:electron transfer activity"/>
    <property type="evidence" value="ECO:0007669"/>
    <property type="project" value="InterPro"/>
</dbReference>
<gene>
    <name evidence="3" type="ordered locus">Ppro_1203</name>
</gene>
<dbReference type="HOGENOM" id="CLU_017490_0_0_7"/>
<keyword evidence="4" id="KW-1185">Reference proteome</keyword>